<dbReference type="OrthoDB" id="8631676at2"/>
<reference evidence="3 4" key="1">
    <citation type="journal article" date="2019" name="Environ. Microbiol.">
        <title>Species interactions and distinct microbial communities in high Arctic permafrost affected cryosols are associated with the CH4 and CO2 gas fluxes.</title>
        <authorList>
            <person name="Altshuler I."/>
            <person name="Hamel J."/>
            <person name="Turney S."/>
            <person name="Magnuson E."/>
            <person name="Levesque R."/>
            <person name="Greer C."/>
            <person name="Whyte L.G."/>
        </authorList>
    </citation>
    <scope>NUCLEOTIDE SEQUENCE [LARGE SCALE GENOMIC DNA]</scope>
    <source>
        <strain evidence="3 4">S06.C</strain>
    </source>
</reference>
<evidence type="ECO:0000313" key="4">
    <source>
        <dbReference type="Proteomes" id="UP000319212"/>
    </source>
</evidence>
<dbReference type="CDD" id="cd13578">
    <property type="entry name" value="PBP2_Bug27"/>
    <property type="match status" value="1"/>
</dbReference>
<evidence type="ECO:0000313" key="3">
    <source>
        <dbReference type="EMBL" id="TPG27921.1"/>
    </source>
</evidence>
<dbReference type="Pfam" id="PF03401">
    <property type="entry name" value="TctC"/>
    <property type="match status" value="1"/>
</dbReference>
<keyword evidence="2" id="KW-0732">Signal</keyword>
<dbReference type="Proteomes" id="UP000319212">
    <property type="component" value="Unassembled WGS sequence"/>
</dbReference>
<feature type="chain" id="PRO_5021419960" evidence="2">
    <location>
        <begin position="24"/>
        <end position="325"/>
    </location>
</feature>
<dbReference type="Gene3D" id="3.40.190.150">
    <property type="entry name" value="Bordetella uptake gene, domain 1"/>
    <property type="match status" value="1"/>
</dbReference>
<sequence length="325" mass="33659">MNRLLRASALAAWGACALAPAHAQDANDFPSRPIRIIVPFAAGGATDVIARVVGQKVSDQLGQPVVVDNRAGASGNIGAVAVARSAADGYTILMATSSHAINATLYKKLDYSLTKDFTGLSNLASVPLLMVVNPGVPARTAGEFAAFAKAQGDKVNFASGGTGTAAHLAGEQFNTLIGTRMQHVPYKGGALAQTDLIGGQVQAMFANLPEVLTQVQAGKLRPLAVTGKARRSNLPDVPTFTEAGYPQLDARSWFGLFAPAGTPAPVVAKLSASIAQAVADPAVQARLKELGADPIGDRHETFQPFVAQEVKRWGALVERSGATAD</sequence>
<feature type="signal peptide" evidence="2">
    <location>
        <begin position="1"/>
        <end position="23"/>
    </location>
</feature>
<dbReference type="PANTHER" id="PTHR42928">
    <property type="entry name" value="TRICARBOXYLATE-BINDING PROTEIN"/>
    <property type="match status" value="1"/>
</dbReference>
<comment type="caution">
    <text evidence="3">The sequence shown here is derived from an EMBL/GenBank/DDBJ whole genome shotgun (WGS) entry which is preliminary data.</text>
</comment>
<organism evidence="3 4">
    <name type="scientific">Variovorax guangxiensis</name>
    <dbReference type="NCBI Taxonomy" id="1775474"/>
    <lineage>
        <taxon>Bacteria</taxon>
        <taxon>Pseudomonadati</taxon>
        <taxon>Pseudomonadota</taxon>
        <taxon>Betaproteobacteria</taxon>
        <taxon>Burkholderiales</taxon>
        <taxon>Comamonadaceae</taxon>
        <taxon>Variovorax</taxon>
    </lineage>
</organism>
<dbReference type="RefSeq" id="WP_140843007.1">
    <property type="nucleotide sequence ID" value="NZ_RCZI01000003.1"/>
</dbReference>
<dbReference type="InterPro" id="IPR042100">
    <property type="entry name" value="Bug_dom1"/>
</dbReference>
<accession>A0A502DUE9</accession>
<dbReference type="PIRSF" id="PIRSF017082">
    <property type="entry name" value="YflP"/>
    <property type="match status" value="1"/>
</dbReference>
<evidence type="ECO:0000256" key="1">
    <source>
        <dbReference type="ARBA" id="ARBA00006987"/>
    </source>
</evidence>
<dbReference type="EMBL" id="RCZI01000003">
    <property type="protein sequence ID" value="TPG27921.1"/>
    <property type="molecule type" value="Genomic_DNA"/>
</dbReference>
<protein>
    <submittedName>
        <fullName evidence="3">Tripartite tricarboxylate transporter substrate binding protein</fullName>
    </submittedName>
</protein>
<dbReference type="Gene3D" id="3.40.190.10">
    <property type="entry name" value="Periplasmic binding protein-like II"/>
    <property type="match status" value="1"/>
</dbReference>
<evidence type="ECO:0000256" key="2">
    <source>
        <dbReference type="SAM" id="SignalP"/>
    </source>
</evidence>
<gene>
    <name evidence="3" type="ORF">EAH82_14460</name>
</gene>
<proteinExistence type="inferred from homology"/>
<dbReference type="InterPro" id="IPR005064">
    <property type="entry name" value="BUG"/>
</dbReference>
<dbReference type="AlphaFoldDB" id="A0A502DUE9"/>
<dbReference type="PANTHER" id="PTHR42928:SF5">
    <property type="entry name" value="BLR1237 PROTEIN"/>
    <property type="match status" value="1"/>
</dbReference>
<dbReference type="SUPFAM" id="SSF53850">
    <property type="entry name" value="Periplasmic binding protein-like II"/>
    <property type="match status" value="1"/>
</dbReference>
<comment type="similarity">
    <text evidence="1">Belongs to the UPF0065 (bug) family.</text>
</comment>
<name>A0A502DUE9_9BURK</name>